<dbReference type="PANTHER" id="PTHR42785">
    <property type="entry name" value="DNA TOPOISOMERASE, TYPE IA, CORE"/>
    <property type="match status" value="1"/>
</dbReference>
<dbReference type="InterPro" id="IPR013497">
    <property type="entry name" value="Topo_IA_cen"/>
</dbReference>
<dbReference type="InterPro" id="IPR013826">
    <property type="entry name" value="Topo_IA_cen_sub3"/>
</dbReference>
<feature type="site" description="Interaction with DNA" evidence="10">
    <location>
        <position position="145"/>
    </location>
</feature>
<keyword evidence="9 10" id="KW-0413">Isomerase</keyword>
<dbReference type="SMART" id="SM00437">
    <property type="entry name" value="TOP1Ac"/>
    <property type="match status" value="1"/>
</dbReference>
<dbReference type="InterPro" id="IPR005733">
    <property type="entry name" value="TopoI_bac-type"/>
</dbReference>
<dbReference type="GO" id="GO:0003917">
    <property type="term" value="F:DNA topoisomerase type I (single strand cut, ATP-independent) activity"/>
    <property type="evidence" value="ECO:0007669"/>
    <property type="project" value="UniProtKB-UniRule"/>
</dbReference>
<dbReference type="GO" id="GO:0006265">
    <property type="term" value="P:DNA topological change"/>
    <property type="evidence" value="ECO:0007669"/>
    <property type="project" value="UniProtKB-UniRule"/>
</dbReference>
<dbReference type="InterPro" id="IPR000380">
    <property type="entry name" value="Topo_IA"/>
</dbReference>
<keyword evidence="8 10" id="KW-0238">DNA-binding</keyword>
<evidence type="ECO:0000256" key="9">
    <source>
        <dbReference type="ARBA" id="ARBA00023235"/>
    </source>
</evidence>
<evidence type="ECO:0000256" key="6">
    <source>
        <dbReference type="ARBA" id="ARBA00022842"/>
    </source>
</evidence>
<reference evidence="13 14" key="1">
    <citation type="journal article" date="2023" name="Int. J. Syst. Evol. Microbiol.">
        <title>The observation of taxonomic boundaries for the 16SrII and 16SrXXV phytoplasmas using genome-based delimitation.</title>
        <authorList>
            <person name="Rodrigues Jardim B."/>
            <person name="Tran-Nguyen L.T.T."/>
            <person name="Gambley C."/>
            <person name="Al-Sadi A.M."/>
            <person name="Al-Subhi A.M."/>
            <person name="Foissac X."/>
            <person name="Salar P."/>
            <person name="Cai H."/>
            <person name="Yang J.Y."/>
            <person name="Davis R."/>
            <person name="Jones L."/>
            <person name="Rodoni B."/>
            <person name="Constable F.E."/>
        </authorList>
    </citation>
    <scope>NUCLEOTIDE SEQUENCE [LARGE SCALE GENOMIC DNA]</scope>
    <source>
        <strain evidence="13">BAWM-OMN-P26</strain>
    </source>
</reference>
<protein>
    <recommendedName>
        <fullName evidence="10">DNA topoisomerase 1</fullName>
        <ecNumber evidence="10">5.6.2.1</ecNumber>
    </recommendedName>
    <alternativeName>
        <fullName evidence="10">DNA topoisomerase I</fullName>
    </alternativeName>
</protein>
<dbReference type="InterPro" id="IPR006171">
    <property type="entry name" value="TOPRIM_dom"/>
</dbReference>
<dbReference type="InterPro" id="IPR013825">
    <property type="entry name" value="Topo_IA_cen_sub2"/>
</dbReference>
<feature type="domain" description="Topo IA-type catalytic" evidence="12">
    <location>
        <begin position="131"/>
        <end position="545"/>
    </location>
</feature>
<comment type="caution">
    <text evidence="10">Lacks conserved residue(s) required for the propagation of feature annotation.</text>
</comment>
<feature type="site" description="Interaction with DNA" evidence="10">
    <location>
        <position position="141"/>
    </location>
</feature>
<dbReference type="Gene3D" id="3.40.50.140">
    <property type="match status" value="1"/>
</dbReference>
<comment type="caution">
    <text evidence="13">The sequence shown here is derived from an EMBL/GenBank/DDBJ whole genome shotgun (WGS) entry which is preliminary data.</text>
</comment>
<comment type="catalytic activity">
    <reaction evidence="1 10">
        <text>ATP-independent breakage of single-stranded DNA, followed by passage and rejoining.</text>
        <dbReference type="EC" id="5.6.2.1"/>
    </reaction>
</comment>
<evidence type="ECO:0000256" key="4">
    <source>
        <dbReference type="ARBA" id="ARBA00022771"/>
    </source>
</evidence>
<dbReference type="EC" id="5.6.2.1" evidence="10"/>
<sequence length="659" mass="76548">MKSQVIIVESPSKAKTISSFFDHKILVLSSKGHIRNLSLKGNDNLGIDIDNNFKPDYCIIKGKEKLVQNLISKTKDKHVFIATDFDREGEAIAWHLAQVLKLKPLDKNRIFFSEINKNVVIKAFNNPVTINKRLVESQETRLILDKIIGFKLSSLVRRIRSKSAGRVQSVALKLVAEREKEHNDFIPEEYYLIKAIFENFTANLIINPKNPKIKLEEANQILNQLKNKKFYLKDIIKTKNLNKPPKPFITATLQQESFKYLGMNARKTMIIAQKLYEGVKIDQEIIGLITYMRTDSYRMSEEFVENAQSFISEKFGSSYVNDIKLKNLSKKRIEAHEAIRITDIKKTPQQIKSYLNKDEFSLYNLIYQKTISSLMSAAVINKTQFIFEIEKYLFQVEGYQMIFDGYLKTSVYSNFKEILLPDWQKHQYYLPQKVIAKSQMTLPPPRYNEASLIKHLENLKIGRPSTYSHIIETLKNRYYVNIKDKKMICTQRGLMTNELLIKFFNSFINIEYTAYMEEQLDNIANGQVDKITILNKFYDDFIKLFINANNNIKVMKNITTQKKCTICGDFMVERYSKYGVFLGCNAYPKCKNSDIDQKKSIILTNQNCSSCGSLMAERNGKYGKFLGCSTYPKCKQIISFNKNNKSENKKEEKEKLSQK</sequence>
<proteinExistence type="inferred from homology"/>
<dbReference type="GO" id="GO:0003677">
    <property type="term" value="F:DNA binding"/>
    <property type="evidence" value="ECO:0007669"/>
    <property type="project" value="UniProtKB-KW"/>
</dbReference>
<evidence type="ECO:0000256" key="5">
    <source>
        <dbReference type="ARBA" id="ARBA00022833"/>
    </source>
</evidence>
<dbReference type="PROSITE" id="PS00396">
    <property type="entry name" value="TOPO_IA_1"/>
    <property type="match status" value="1"/>
</dbReference>
<feature type="domain" description="Toprim" evidence="11">
    <location>
        <begin position="3"/>
        <end position="115"/>
    </location>
</feature>
<feature type="site" description="Interaction with DNA" evidence="10">
    <location>
        <position position="477"/>
    </location>
</feature>
<evidence type="ECO:0000256" key="2">
    <source>
        <dbReference type="ARBA" id="ARBA00009446"/>
    </source>
</evidence>
<dbReference type="Gene3D" id="1.10.460.10">
    <property type="entry name" value="Topoisomerase I, domain 2"/>
    <property type="match status" value="1"/>
</dbReference>
<dbReference type="AlphaFoldDB" id="A0A9K3VJD3"/>
<keyword evidence="6" id="KW-0460">Magnesium</keyword>
<comment type="subunit">
    <text evidence="10">Monomer.</text>
</comment>
<dbReference type="GO" id="GO:0005694">
    <property type="term" value="C:chromosome"/>
    <property type="evidence" value="ECO:0007669"/>
    <property type="project" value="InterPro"/>
</dbReference>
<comment type="function">
    <text evidence="10">Releases the supercoiling and torsional tension of DNA, which is introduced during the DNA replication and transcription, by transiently cleaving and rejoining one strand of the DNA duplex. Introduces a single-strand break via transesterification at a target site in duplex DNA. The scissile phosphodiester is attacked by the catalytic tyrosine of the enzyme, resulting in the formation of a DNA-(5'-phosphotyrosyl)-enzyme intermediate and the expulsion of a 3'-OH DNA strand. The free DNA strand then undergoes passage around the unbroken strand, thus removing DNA supercoils. Finally, in the religation step, the DNA 3'-OH attacks the covalent intermediate to expel the active-site tyrosine and restore the DNA phosphodiester backbone.</text>
</comment>
<dbReference type="NCBIfam" id="TIGR01051">
    <property type="entry name" value="topA_bact"/>
    <property type="match status" value="1"/>
</dbReference>
<dbReference type="InterPro" id="IPR023405">
    <property type="entry name" value="Topo_IA_core_domain"/>
</dbReference>
<dbReference type="RefSeq" id="WP_215419690.1">
    <property type="nucleotide sequence ID" value="NZ_JALQCT010000015.1"/>
</dbReference>
<dbReference type="PROSITE" id="PS50880">
    <property type="entry name" value="TOPRIM"/>
    <property type="match status" value="1"/>
</dbReference>
<dbReference type="HAMAP" id="MF_00952">
    <property type="entry name" value="Topoisom_1_prok"/>
    <property type="match status" value="1"/>
</dbReference>
<dbReference type="InterPro" id="IPR003602">
    <property type="entry name" value="Topo_IA_DNA-bd_dom"/>
</dbReference>
<evidence type="ECO:0000259" key="11">
    <source>
        <dbReference type="PROSITE" id="PS50880"/>
    </source>
</evidence>
<dbReference type="InterPro" id="IPR028612">
    <property type="entry name" value="Topoisom_1_IA"/>
</dbReference>
<evidence type="ECO:0000256" key="10">
    <source>
        <dbReference type="HAMAP-Rule" id="MF_00952"/>
    </source>
</evidence>
<dbReference type="InterPro" id="IPR013824">
    <property type="entry name" value="Topo_IA_cen_sub1"/>
</dbReference>
<feature type="site" description="Interaction with DNA" evidence="10">
    <location>
        <position position="293"/>
    </location>
</feature>
<feature type="region of interest" description="Interaction with DNA" evidence="10">
    <location>
        <begin position="163"/>
        <end position="168"/>
    </location>
</feature>
<dbReference type="PANTHER" id="PTHR42785:SF1">
    <property type="entry name" value="DNA TOPOISOMERASE"/>
    <property type="match status" value="1"/>
</dbReference>
<name>A0A9K3VJD3_9MOLU</name>
<keyword evidence="14" id="KW-1185">Reference proteome</keyword>
<keyword evidence="4" id="KW-0863">Zinc-finger</keyword>
<accession>A0A9K3VJD3</accession>
<keyword evidence="7 10" id="KW-0799">Topoisomerase</keyword>
<dbReference type="Gene3D" id="3.30.65.10">
    <property type="entry name" value="Bacterial Topoisomerase I, domain 1"/>
    <property type="match status" value="2"/>
</dbReference>
<dbReference type="CDD" id="cd00186">
    <property type="entry name" value="TOP1Ac"/>
    <property type="match status" value="1"/>
</dbReference>
<evidence type="ECO:0000256" key="1">
    <source>
        <dbReference type="ARBA" id="ARBA00000213"/>
    </source>
</evidence>
<dbReference type="SMART" id="SM00436">
    <property type="entry name" value="TOP1Bc"/>
    <property type="match status" value="1"/>
</dbReference>
<dbReference type="PRINTS" id="PR00417">
    <property type="entry name" value="PRTPISMRASEI"/>
</dbReference>
<dbReference type="SUPFAM" id="SSF57783">
    <property type="entry name" value="Zinc beta-ribbon"/>
    <property type="match status" value="1"/>
</dbReference>
<evidence type="ECO:0000259" key="12">
    <source>
        <dbReference type="PROSITE" id="PS52039"/>
    </source>
</evidence>
<dbReference type="Pfam" id="PF01396">
    <property type="entry name" value="Zn_ribbon_Top1"/>
    <property type="match status" value="2"/>
</dbReference>
<feature type="active site" description="O-(5'-phospho-DNA)-tyrosine intermediate" evidence="10">
    <location>
        <position position="291"/>
    </location>
</feature>
<evidence type="ECO:0000256" key="8">
    <source>
        <dbReference type="ARBA" id="ARBA00023125"/>
    </source>
</evidence>
<evidence type="ECO:0000313" key="13">
    <source>
        <dbReference type="EMBL" id="MDO8054657.1"/>
    </source>
</evidence>
<dbReference type="Proteomes" id="UP001170651">
    <property type="component" value="Unassembled WGS sequence"/>
</dbReference>
<dbReference type="InterPro" id="IPR013498">
    <property type="entry name" value="Topo_IA_Znf"/>
</dbReference>
<organism evidence="13 14">
    <name type="scientific">Candidatus Phytoplasma australasiaticum subsp. australasiaticum</name>
    <dbReference type="NCBI Taxonomy" id="2832407"/>
    <lineage>
        <taxon>Bacteria</taxon>
        <taxon>Bacillati</taxon>
        <taxon>Mycoplasmatota</taxon>
        <taxon>Mollicutes</taxon>
        <taxon>Acholeplasmatales</taxon>
        <taxon>Acholeplasmataceae</taxon>
        <taxon>Candidatus Phytoplasma</taxon>
        <taxon>16SrII (Peanut WB group)</taxon>
        <taxon>Candidatus Phytoplasma australasiaticum</taxon>
    </lineage>
</organism>
<evidence type="ECO:0000256" key="7">
    <source>
        <dbReference type="ARBA" id="ARBA00023029"/>
    </source>
</evidence>
<dbReference type="Pfam" id="PF01751">
    <property type="entry name" value="Toprim"/>
    <property type="match status" value="1"/>
</dbReference>
<dbReference type="SUPFAM" id="SSF56712">
    <property type="entry name" value="Prokaryotic type I DNA topoisomerase"/>
    <property type="match status" value="1"/>
</dbReference>
<evidence type="ECO:0000256" key="3">
    <source>
        <dbReference type="ARBA" id="ARBA00022723"/>
    </source>
</evidence>
<keyword evidence="5" id="KW-0862">Zinc</keyword>
<dbReference type="GO" id="GO:0008270">
    <property type="term" value="F:zinc ion binding"/>
    <property type="evidence" value="ECO:0007669"/>
    <property type="project" value="UniProtKB-KW"/>
</dbReference>
<comment type="similarity">
    <text evidence="2 10">Belongs to the type IA topoisomerase family.</text>
</comment>
<gene>
    <name evidence="10 13" type="primary">topA</name>
    <name evidence="13" type="ORF">OC696_02125</name>
</gene>
<keyword evidence="3" id="KW-0479">Metal-binding</keyword>
<feature type="site" description="Interaction with DNA" evidence="10">
    <location>
        <position position="33"/>
    </location>
</feature>
<dbReference type="Gene3D" id="2.70.20.10">
    <property type="entry name" value="Topoisomerase I, domain 3"/>
    <property type="match status" value="1"/>
</dbReference>
<dbReference type="EMBL" id="JAOSIW010000016">
    <property type="protein sequence ID" value="MDO8054657.1"/>
    <property type="molecule type" value="Genomic_DNA"/>
</dbReference>
<dbReference type="Gene3D" id="1.10.290.10">
    <property type="entry name" value="Topoisomerase I, domain 4"/>
    <property type="match status" value="1"/>
</dbReference>
<evidence type="ECO:0000313" key="14">
    <source>
        <dbReference type="Proteomes" id="UP001170651"/>
    </source>
</evidence>
<dbReference type="Pfam" id="PF01131">
    <property type="entry name" value="Topoisom_bac"/>
    <property type="match status" value="1"/>
</dbReference>
<dbReference type="SMART" id="SM00493">
    <property type="entry name" value="TOPRIM"/>
    <property type="match status" value="1"/>
</dbReference>
<dbReference type="InterPro" id="IPR003601">
    <property type="entry name" value="Topo_IA_2"/>
</dbReference>
<dbReference type="PROSITE" id="PS52039">
    <property type="entry name" value="TOPO_IA_2"/>
    <property type="match status" value="1"/>
</dbReference>
<dbReference type="InterPro" id="IPR023406">
    <property type="entry name" value="Topo_IA_AS"/>
</dbReference>